<organism evidence="1 2">
    <name type="scientific">Methylorubrum extorquens (strain ATCC 14718 / DSM 1338 / JCM 2805 / NCIMB 9133 / AM1)</name>
    <name type="common">Methylobacterium extorquens</name>
    <dbReference type="NCBI Taxonomy" id="272630"/>
    <lineage>
        <taxon>Bacteria</taxon>
        <taxon>Pseudomonadati</taxon>
        <taxon>Pseudomonadota</taxon>
        <taxon>Alphaproteobacteria</taxon>
        <taxon>Hyphomicrobiales</taxon>
        <taxon>Methylobacteriaceae</taxon>
        <taxon>Methylorubrum</taxon>
    </lineage>
</organism>
<proteinExistence type="predicted"/>
<sequence>MALLSGSMSIYVRNDRRWCLLT</sequence>
<accession>C5B1Q0</accession>
<dbReference type="EMBL" id="CP001510">
    <property type="protein sequence ID" value="ACS39684.1"/>
    <property type="molecule type" value="Genomic_DNA"/>
</dbReference>
<keyword evidence="2" id="KW-1185">Reference proteome</keyword>
<dbReference type="HOGENOM" id="CLU_3424822_0_0_5"/>
<protein>
    <submittedName>
        <fullName evidence="1">Uncharacterized protein</fullName>
    </submittedName>
</protein>
<dbReference type="KEGG" id="mea:Mex_1p1842"/>
<dbReference type="Proteomes" id="UP000009081">
    <property type="component" value="Chromosome"/>
</dbReference>
<reference evidence="1 2" key="1">
    <citation type="journal article" date="2009" name="PLoS ONE">
        <title>Methylobacterium genome sequences: a reference blueprint to investigate microbial metabolism of C1 compounds from natural and industrial sources.</title>
        <authorList>
            <person name="Vuilleumier S."/>
            <person name="Chistoserdova L."/>
            <person name="Lee M.-C."/>
            <person name="Bringel F."/>
            <person name="Lajus A."/>
            <person name="Zhou Y."/>
            <person name="Gourion B."/>
            <person name="Barbe V."/>
            <person name="Chang J."/>
            <person name="Cruveiller S."/>
            <person name="Dossat C."/>
            <person name="Gillett W."/>
            <person name="Gruffaz C."/>
            <person name="Haugen E."/>
            <person name="Hourcade E."/>
            <person name="Levy R."/>
            <person name="Mangenot S."/>
            <person name="Muller E."/>
            <person name="Nadalig T."/>
            <person name="Pagni M."/>
            <person name="Penny C."/>
            <person name="Peyraud R."/>
            <person name="Robinson D.G."/>
            <person name="Roche D."/>
            <person name="Rouy Z."/>
            <person name="Saenampechek C."/>
            <person name="Salvignol G."/>
            <person name="Vallenet D."/>
            <person name="Wu Z."/>
            <person name="Marx C.J."/>
            <person name="Vorholt J.A."/>
            <person name="Olson M.V."/>
            <person name="Kaul R."/>
            <person name="Weissenbach J."/>
            <person name="Medigue C."/>
            <person name="Lidstrom M.E."/>
        </authorList>
    </citation>
    <scope>NUCLEOTIDE SEQUENCE [LARGE SCALE GENOMIC DNA]</scope>
    <source>
        <strain evidence="2">ATCC 14718 / DSM 1338 / JCM 2805 / NCIMB 9133 / AM1</strain>
    </source>
</reference>
<gene>
    <name evidence="1" type="ordered locus">MexAM1_META1p1842</name>
</gene>
<name>C5B1Q0_METEA</name>
<evidence type="ECO:0000313" key="1">
    <source>
        <dbReference type="EMBL" id="ACS39684.1"/>
    </source>
</evidence>
<evidence type="ECO:0000313" key="2">
    <source>
        <dbReference type="Proteomes" id="UP000009081"/>
    </source>
</evidence>
<dbReference type="AlphaFoldDB" id="C5B1Q0"/>